<dbReference type="AlphaFoldDB" id="Q2RPH9"/>
<name>Q2RPH9_RHORT</name>
<dbReference type="EnsemblBacteria" id="ABC23966">
    <property type="protein sequence ID" value="ABC23966"/>
    <property type="gene ID" value="Rru_A3171"/>
</dbReference>
<dbReference type="EMBL" id="CP000230">
    <property type="protein sequence ID" value="ABC23966.1"/>
    <property type="molecule type" value="Genomic_DNA"/>
</dbReference>
<dbReference type="Proteomes" id="UP000001929">
    <property type="component" value="Chromosome"/>
</dbReference>
<keyword evidence="3" id="KW-1185">Reference proteome</keyword>
<evidence type="ECO:0000313" key="3">
    <source>
        <dbReference type="Proteomes" id="UP000001929"/>
    </source>
</evidence>
<dbReference type="KEGG" id="rru:Rru_A3171"/>
<evidence type="ECO:0000256" key="1">
    <source>
        <dbReference type="SAM" id="SignalP"/>
    </source>
</evidence>
<accession>Q2RPH9</accession>
<dbReference type="HOGENOM" id="CLU_2156410_0_0_5"/>
<organism evidence="2 3">
    <name type="scientific">Rhodospirillum rubrum (strain ATCC 11170 / ATH 1.1.1 / DSM 467 / LMG 4362 / NCIMB 8255 / S1)</name>
    <dbReference type="NCBI Taxonomy" id="269796"/>
    <lineage>
        <taxon>Bacteria</taxon>
        <taxon>Pseudomonadati</taxon>
        <taxon>Pseudomonadota</taxon>
        <taxon>Alphaproteobacteria</taxon>
        <taxon>Rhodospirillales</taxon>
        <taxon>Rhodospirillaceae</taxon>
        <taxon>Rhodospirillum</taxon>
    </lineage>
</organism>
<dbReference type="PATRIC" id="fig|269796.9.peg.3284"/>
<evidence type="ECO:0000313" key="2">
    <source>
        <dbReference type="EMBL" id="ABC23966.1"/>
    </source>
</evidence>
<protein>
    <submittedName>
        <fullName evidence="2">Uncharacterized protein</fullName>
    </submittedName>
</protein>
<reference evidence="2 3" key="1">
    <citation type="journal article" date="2011" name="Stand. Genomic Sci.">
        <title>Complete genome sequence of Rhodospirillum rubrum type strain (S1).</title>
        <authorList>
            <person name="Munk A.C."/>
            <person name="Copeland A."/>
            <person name="Lucas S."/>
            <person name="Lapidus A."/>
            <person name="Del Rio T.G."/>
            <person name="Barry K."/>
            <person name="Detter J.C."/>
            <person name="Hammon N."/>
            <person name="Israni S."/>
            <person name="Pitluck S."/>
            <person name="Brettin T."/>
            <person name="Bruce D."/>
            <person name="Han C."/>
            <person name="Tapia R."/>
            <person name="Gilna P."/>
            <person name="Schmutz J."/>
            <person name="Larimer F."/>
            <person name="Land M."/>
            <person name="Kyrpides N.C."/>
            <person name="Mavromatis K."/>
            <person name="Richardson P."/>
            <person name="Rohde M."/>
            <person name="Goker M."/>
            <person name="Klenk H.P."/>
            <person name="Zhang Y."/>
            <person name="Roberts G.P."/>
            <person name="Reslewic S."/>
            <person name="Schwartz D.C."/>
        </authorList>
    </citation>
    <scope>NUCLEOTIDE SEQUENCE [LARGE SCALE GENOMIC DNA]</scope>
    <source>
        <strain evidence="3">ATCC 11170 / ATH 1.1.1 / DSM 467 / LMG 4362 / NCIMB 8255 / S1</strain>
    </source>
</reference>
<gene>
    <name evidence="2" type="ordered locus">Rru_A3171</name>
</gene>
<proteinExistence type="predicted"/>
<feature type="signal peptide" evidence="1">
    <location>
        <begin position="1"/>
        <end position="23"/>
    </location>
</feature>
<keyword evidence="1" id="KW-0732">Signal</keyword>
<dbReference type="STRING" id="269796.Rru_A3171"/>
<sequence>MRLALLYACFVPALAVFAGPAAAQSICAAPLTPVCMEPGGVQGDDALSKQRCIEDMKGYLGQQRDYVTCLRTNLAQSETNLGHIQARLDGMKNEIIDETRANAQDAKKASD</sequence>
<feature type="chain" id="PRO_5004214830" evidence="1">
    <location>
        <begin position="24"/>
        <end position="111"/>
    </location>
</feature>
<dbReference type="RefSeq" id="WP_011390919.1">
    <property type="nucleotide sequence ID" value="NC_007643.1"/>
</dbReference>